<protein>
    <recommendedName>
        <fullName evidence="1">Berberine/berberine-like domain-containing protein</fullName>
    </recommendedName>
</protein>
<reference evidence="2" key="1">
    <citation type="submission" date="2019-04" db="EMBL/GenBank/DDBJ databases">
        <title>Friends and foes A comparative genomics study of 23 Aspergillus species from section Flavi.</title>
        <authorList>
            <consortium name="DOE Joint Genome Institute"/>
            <person name="Kjaerbolling I."/>
            <person name="Vesth T."/>
            <person name="Frisvad J.C."/>
            <person name="Nybo J.L."/>
            <person name="Theobald S."/>
            <person name="Kildgaard S."/>
            <person name="Isbrandt T."/>
            <person name="Kuo A."/>
            <person name="Sato A."/>
            <person name="Lyhne E.K."/>
            <person name="Kogle M.E."/>
            <person name="Wiebenga A."/>
            <person name="Kun R.S."/>
            <person name="Lubbers R.J."/>
            <person name="Makela M.R."/>
            <person name="Barry K."/>
            <person name="Chovatia M."/>
            <person name="Clum A."/>
            <person name="Daum C."/>
            <person name="Haridas S."/>
            <person name="He G."/>
            <person name="LaButti K."/>
            <person name="Lipzen A."/>
            <person name="Mondo S."/>
            <person name="Riley R."/>
            <person name="Salamov A."/>
            <person name="Simmons B.A."/>
            <person name="Magnuson J.K."/>
            <person name="Henrissat B."/>
            <person name="Mortensen U.H."/>
            <person name="Larsen T.O."/>
            <person name="Devries R.P."/>
            <person name="Grigoriev I.V."/>
            <person name="Machida M."/>
            <person name="Baker S.E."/>
            <person name="Andersen M.R."/>
        </authorList>
    </citation>
    <scope>NUCLEOTIDE SEQUENCE</scope>
    <source>
        <strain evidence="2">CBS 117612</strain>
    </source>
</reference>
<name>A0A5N6XVU4_9EURO</name>
<dbReference type="AlphaFoldDB" id="A0A5N6XVU4"/>
<sequence length="91" mass="10328">MSFSASMGAPGQAMLMNRSLHVQPDGSYNWRKRCIKMVLSLPRGFPAFWPPDQVDIERFFGGQKALRLRQLKARLDPNNLFHHALPGLSGY</sequence>
<dbReference type="Proteomes" id="UP000325558">
    <property type="component" value="Unassembled WGS sequence"/>
</dbReference>
<dbReference type="GO" id="GO:0050660">
    <property type="term" value="F:flavin adenine dinucleotide binding"/>
    <property type="evidence" value="ECO:0007669"/>
    <property type="project" value="InterPro"/>
</dbReference>
<feature type="domain" description="Berberine/berberine-like" evidence="1">
    <location>
        <begin position="57"/>
        <end position="84"/>
    </location>
</feature>
<evidence type="ECO:0000313" key="2">
    <source>
        <dbReference type="EMBL" id="KAE8336773.1"/>
    </source>
</evidence>
<proteinExistence type="predicted"/>
<gene>
    <name evidence="2" type="ORF">BDV24DRAFT_141231</name>
</gene>
<dbReference type="Pfam" id="PF08031">
    <property type="entry name" value="BBE"/>
    <property type="match status" value="1"/>
</dbReference>
<dbReference type="EMBL" id="ML737190">
    <property type="protein sequence ID" value="KAE8336773.1"/>
    <property type="molecule type" value="Genomic_DNA"/>
</dbReference>
<evidence type="ECO:0000259" key="1">
    <source>
        <dbReference type="Pfam" id="PF08031"/>
    </source>
</evidence>
<accession>A0A5N6XVU4</accession>
<dbReference type="GO" id="GO:0016491">
    <property type="term" value="F:oxidoreductase activity"/>
    <property type="evidence" value="ECO:0007669"/>
    <property type="project" value="InterPro"/>
</dbReference>
<organism evidence="2">
    <name type="scientific">Aspergillus arachidicola</name>
    <dbReference type="NCBI Taxonomy" id="656916"/>
    <lineage>
        <taxon>Eukaryota</taxon>
        <taxon>Fungi</taxon>
        <taxon>Dikarya</taxon>
        <taxon>Ascomycota</taxon>
        <taxon>Pezizomycotina</taxon>
        <taxon>Eurotiomycetes</taxon>
        <taxon>Eurotiomycetidae</taxon>
        <taxon>Eurotiales</taxon>
        <taxon>Aspergillaceae</taxon>
        <taxon>Aspergillus</taxon>
        <taxon>Aspergillus subgen. Circumdati</taxon>
    </lineage>
</organism>
<dbReference type="InterPro" id="IPR012951">
    <property type="entry name" value="BBE"/>
</dbReference>